<dbReference type="Pfam" id="PF02639">
    <property type="entry name" value="DUF188"/>
    <property type="match status" value="1"/>
</dbReference>
<dbReference type="PANTHER" id="PTHR35146:SF1">
    <property type="entry name" value="UPF0178 PROTEIN YAII"/>
    <property type="match status" value="1"/>
</dbReference>
<sequence>MRNGEKVVYVDADACPVKDEIEALCEKYKRKVIFVASYAHMINRQKNSITIMVDSRREEADLYIVNHCRKGDIVVTQDHGLAALLLPKKVLAISPRGKLFNEDNIDELLYVRHLGQKQRRAGMKTKGPNKFTNDDILKFCQEFEKILSTEEGI</sequence>
<evidence type="ECO:0000313" key="4">
    <source>
        <dbReference type="Proteomes" id="UP000180057"/>
    </source>
</evidence>
<dbReference type="InterPro" id="IPR003791">
    <property type="entry name" value="UPF0178"/>
</dbReference>
<dbReference type="RefSeq" id="WP_071388705.1">
    <property type="nucleotide sequence ID" value="NZ_MLQS01000001.1"/>
</dbReference>
<protein>
    <recommendedName>
        <fullName evidence="2">UPF0178 protein BKP45_05570</fullName>
    </recommendedName>
</protein>
<dbReference type="CDD" id="cd18720">
    <property type="entry name" value="PIN_YqxD-like"/>
    <property type="match status" value="1"/>
</dbReference>
<keyword evidence="4" id="KW-1185">Reference proteome</keyword>
<dbReference type="Proteomes" id="UP000180057">
    <property type="component" value="Unassembled WGS sequence"/>
</dbReference>
<evidence type="ECO:0000256" key="1">
    <source>
        <dbReference type="ARBA" id="ARBA00008522"/>
    </source>
</evidence>
<dbReference type="OrthoDB" id="9798918at2"/>
<dbReference type="PANTHER" id="PTHR35146">
    <property type="entry name" value="UPF0178 PROTEIN YAII"/>
    <property type="match status" value="1"/>
</dbReference>
<dbReference type="NCBIfam" id="NF001095">
    <property type="entry name" value="PRK00124.1"/>
    <property type="match status" value="1"/>
</dbReference>
<comment type="similarity">
    <text evidence="1 2">Belongs to the UPF0178 family.</text>
</comment>
<dbReference type="HAMAP" id="MF_00489">
    <property type="entry name" value="UPF0178"/>
    <property type="match status" value="1"/>
</dbReference>
<name>A0A1S2MCG8_9BACI</name>
<reference evidence="3 4" key="1">
    <citation type="submission" date="2016-10" db="EMBL/GenBank/DDBJ databases">
        <title>Draft genome sequences of four alkaliphilic bacteria belonging to the Anaerobacillus genus.</title>
        <authorList>
            <person name="Bassil N.M."/>
            <person name="Lloyd J.R."/>
        </authorList>
    </citation>
    <scope>NUCLEOTIDE SEQUENCE [LARGE SCALE GENOMIC DNA]</scope>
    <source>
        <strain evidence="3 4">DSM 22531</strain>
    </source>
</reference>
<dbReference type="AlphaFoldDB" id="A0A1S2MCG8"/>
<dbReference type="EMBL" id="MLQS01000001">
    <property type="protein sequence ID" value="OIJ22143.1"/>
    <property type="molecule type" value="Genomic_DNA"/>
</dbReference>
<evidence type="ECO:0000256" key="2">
    <source>
        <dbReference type="HAMAP-Rule" id="MF_00489"/>
    </source>
</evidence>
<accession>A0A1S2MCG8</accession>
<organism evidence="3 4">
    <name type="scientific">Anaerobacillus alkalidiazotrophicus</name>
    <dbReference type="NCBI Taxonomy" id="472963"/>
    <lineage>
        <taxon>Bacteria</taxon>
        <taxon>Bacillati</taxon>
        <taxon>Bacillota</taxon>
        <taxon>Bacilli</taxon>
        <taxon>Bacillales</taxon>
        <taxon>Bacillaceae</taxon>
        <taxon>Anaerobacillus</taxon>
    </lineage>
</organism>
<dbReference type="STRING" id="472963.BKP45_05570"/>
<evidence type="ECO:0000313" key="3">
    <source>
        <dbReference type="EMBL" id="OIJ22143.1"/>
    </source>
</evidence>
<gene>
    <name evidence="3" type="ORF">BKP45_05570</name>
</gene>
<proteinExistence type="inferred from homology"/>
<comment type="caution">
    <text evidence="3">The sequence shown here is derived from an EMBL/GenBank/DDBJ whole genome shotgun (WGS) entry which is preliminary data.</text>
</comment>